<sequence>MSEQLRMEMNIKEETTVYIAVVDEEFVESAEIDPVAKLNGILLFAQVFPFSIKKKGHYGDHINPIEVKMTELLSLLKGMYPKIKVLDEKNILGKIIKSLYMTD</sequence>
<gene>
    <name evidence="1" type="ORF">GC250_08785</name>
</gene>
<comment type="caution">
    <text evidence="1">The sequence shown here is derived from an EMBL/GenBank/DDBJ whole genome shotgun (WGS) entry which is preliminary data.</text>
</comment>
<name>A0A6A9QMZ8_SULME</name>
<evidence type="ECO:0000313" key="2">
    <source>
        <dbReference type="Proteomes" id="UP000470772"/>
    </source>
</evidence>
<dbReference type="EMBL" id="WGGD01000005">
    <property type="protein sequence ID" value="MUN29529.1"/>
    <property type="molecule type" value="Genomic_DNA"/>
</dbReference>
<evidence type="ECO:0000313" key="1">
    <source>
        <dbReference type="EMBL" id="MUN29529.1"/>
    </source>
</evidence>
<keyword evidence="2" id="KW-1185">Reference proteome</keyword>
<reference evidence="1 2" key="1">
    <citation type="submission" date="2019-10" db="EMBL/GenBank/DDBJ databases">
        <title>Sequencing and Assembly of Multiple Reported Metal-Biooxidizing Members of the Extremely Thermoacidophilic Archaeal Family Sulfolobaceae.</title>
        <authorList>
            <person name="Counts J.A."/>
            <person name="Kelly R.M."/>
        </authorList>
    </citation>
    <scope>NUCLEOTIDE SEQUENCE [LARGE SCALE GENOMIC DNA]</scope>
    <source>
        <strain evidence="1 2">DSM 6482</strain>
    </source>
</reference>
<dbReference type="RefSeq" id="WP_054839255.1">
    <property type="nucleotide sequence ID" value="NZ_BBBY01000060.1"/>
</dbReference>
<dbReference type="AlphaFoldDB" id="A0A6A9QMZ8"/>
<accession>A0A6A9QMZ8</accession>
<proteinExistence type="predicted"/>
<organism evidence="1 2">
    <name type="scientific">Sulfuracidifex metallicus DSM 6482 = JCM 9184</name>
    <dbReference type="NCBI Taxonomy" id="523847"/>
    <lineage>
        <taxon>Archaea</taxon>
        <taxon>Thermoproteota</taxon>
        <taxon>Thermoprotei</taxon>
        <taxon>Sulfolobales</taxon>
        <taxon>Sulfolobaceae</taxon>
        <taxon>Sulfuracidifex</taxon>
    </lineage>
</organism>
<dbReference type="Proteomes" id="UP000470772">
    <property type="component" value="Unassembled WGS sequence"/>
</dbReference>
<protein>
    <submittedName>
        <fullName evidence="1">Uncharacterized protein</fullName>
    </submittedName>
</protein>